<proteinExistence type="predicted"/>
<comment type="caution">
    <text evidence="3">The sequence shown here is derived from an EMBL/GenBank/DDBJ whole genome shotgun (WGS) entry which is preliminary data.</text>
</comment>
<feature type="compositionally biased region" description="Basic and acidic residues" evidence="1">
    <location>
        <begin position="17"/>
        <end position="28"/>
    </location>
</feature>
<dbReference type="Proteomes" id="UP000722791">
    <property type="component" value="Unassembled WGS sequence"/>
</dbReference>
<evidence type="ECO:0000259" key="2">
    <source>
        <dbReference type="Pfam" id="PF20209"/>
    </source>
</evidence>
<evidence type="ECO:0000256" key="1">
    <source>
        <dbReference type="SAM" id="MobiDB-lite"/>
    </source>
</evidence>
<organism evidence="3 4">
    <name type="scientific">Volvox reticuliferus</name>
    <dbReference type="NCBI Taxonomy" id="1737510"/>
    <lineage>
        <taxon>Eukaryota</taxon>
        <taxon>Viridiplantae</taxon>
        <taxon>Chlorophyta</taxon>
        <taxon>core chlorophytes</taxon>
        <taxon>Chlorophyceae</taxon>
        <taxon>CS clade</taxon>
        <taxon>Chlamydomonadales</taxon>
        <taxon>Volvocaceae</taxon>
        <taxon>Volvox</taxon>
    </lineage>
</organism>
<accession>A0A8J4LUP1</accession>
<evidence type="ECO:0000313" key="3">
    <source>
        <dbReference type="EMBL" id="GIM10096.1"/>
    </source>
</evidence>
<gene>
    <name evidence="3" type="ORF">Vretimale_13863</name>
</gene>
<feature type="region of interest" description="Disordered" evidence="1">
    <location>
        <begin position="1"/>
        <end position="37"/>
    </location>
</feature>
<reference evidence="3" key="1">
    <citation type="journal article" date="2021" name="Proc. Natl. Acad. Sci. U.S.A.">
        <title>Three genomes in the algal genus Volvox reveal the fate of a haploid sex-determining region after a transition to homothallism.</title>
        <authorList>
            <person name="Yamamoto K."/>
            <person name="Hamaji T."/>
            <person name="Kawai-Toyooka H."/>
            <person name="Matsuzaki R."/>
            <person name="Takahashi F."/>
            <person name="Nishimura Y."/>
            <person name="Kawachi M."/>
            <person name="Noguchi H."/>
            <person name="Minakuchi Y."/>
            <person name="Umen J.G."/>
            <person name="Toyoda A."/>
            <person name="Nozaki H."/>
        </authorList>
    </citation>
    <scope>NUCLEOTIDE SEQUENCE</scope>
    <source>
        <strain evidence="3">NIES-3785</strain>
    </source>
</reference>
<dbReference type="AlphaFoldDB" id="A0A8J4LUP1"/>
<dbReference type="EMBL" id="BNCQ01000033">
    <property type="protein sequence ID" value="GIM10096.1"/>
    <property type="molecule type" value="Genomic_DNA"/>
</dbReference>
<evidence type="ECO:0000313" key="4">
    <source>
        <dbReference type="Proteomes" id="UP000722791"/>
    </source>
</evidence>
<protein>
    <recommendedName>
        <fullName evidence="2">DUF6570 domain-containing protein</fullName>
    </recommendedName>
</protein>
<name>A0A8J4LUP1_9CHLO</name>
<feature type="domain" description="DUF6570" evidence="2">
    <location>
        <begin position="141"/>
        <end position="254"/>
    </location>
</feature>
<sequence>MQWLQAPFKMPLNAGQRPKEGTAERTDVDEGAGMDGYEDNDNGDIEETMHDVMQGKHKKFTLRNAIDAFQQETQEGPTAICSCCHELWWPSSMRRCSEKMRTLPKSWTCTFLPDGSNDATWQFCTTCYTDLEIRRFPVVLQRPACFEGLREIEWICIALHNPYAQYVHDPGGKPTQLHGGIVNVPVDHDQVMVALPRPISELDMVNISINRMMKYKGAVWKGVVRIGKVLECLDYLKNTPLYQEAGIKVEETALDELNGGDHKRFR</sequence>
<dbReference type="InterPro" id="IPR046700">
    <property type="entry name" value="DUF6570"/>
</dbReference>
<dbReference type="Pfam" id="PF20209">
    <property type="entry name" value="DUF6570"/>
    <property type="match status" value="1"/>
</dbReference>